<protein>
    <submittedName>
        <fullName evidence="1">Uncharacterized protein</fullName>
    </submittedName>
</protein>
<comment type="caution">
    <text evidence="1">The sequence shown here is derived from an EMBL/GenBank/DDBJ whole genome shotgun (WGS) entry which is preliminary data.</text>
</comment>
<proteinExistence type="predicted"/>
<name>A0A511N7C0_DEIC1</name>
<dbReference type="RefSeq" id="WP_146888047.1">
    <property type="nucleotide sequence ID" value="NZ_BJXB01000023.1"/>
</dbReference>
<evidence type="ECO:0000313" key="1">
    <source>
        <dbReference type="EMBL" id="GEM48734.1"/>
    </source>
</evidence>
<gene>
    <name evidence="1" type="ORF">DC3_43690</name>
</gene>
<evidence type="ECO:0000313" key="2">
    <source>
        <dbReference type="Proteomes" id="UP000321306"/>
    </source>
</evidence>
<keyword evidence="2" id="KW-1185">Reference proteome</keyword>
<reference evidence="1 2" key="1">
    <citation type="submission" date="2019-07" db="EMBL/GenBank/DDBJ databases">
        <title>Whole genome shotgun sequence of Deinococcus cellulosilyticus NBRC 106333.</title>
        <authorList>
            <person name="Hosoyama A."/>
            <person name="Uohara A."/>
            <person name="Ohji S."/>
            <person name="Ichikawa N."/>
        </authorList>
    </citation>
    <scope>NUCLEOTIDE SEQUENCE [LARGE SCALE GENOMIC DNA]</scope>
    <source>
        <strain evidence="1 2">NBRC 106333</strain>
    </source>
</reference>
<accession>A0A511N7C0</accession>
<sequence>MELRDLDPYGEWQNPEEFPVVVSKLLELAAAGSYEESVAHIRALRPQAANEAVVFWSAPENRAHFIHAILRREGRSKLQVEEDLDIPKSKLYYFLHSWNIKLQMSPRKSCTVLSQGGERLSGEIVEHLEAGRVQVAVEGYKGNFLAQWSPANGACRLLEQLPEVHGLYTLPEAAQMLGYREAFLSRVLKALGLGTRRVHAEDLVRIKPRDGWVYG</sequence>
<organism evidence="1 2">
    <name type="scientific">Deinococcus cellulosilyticus (strain DSM 18568 / NBRC 106333 / KACC 11606 / 5516J-15)</name>
    <dbReference type="NCBI Taxonomy" id="1223518"/>
    <lineage>
        <taxon>Bacteria</taxon>
        <taxon>Thermotogati</taxon>
        <taxon>Deinococcota</taxon>
        <taxon>Deinococci</taxon>
        <taxon>Deinococcales</taxon>
        <taxon>Deinococcaceae</taxon>
        <taxon>Deinococcus</taxon>
    </lineage>
</organism>
<dbReference type="Proteomes" id="UP000321306">
    <property type="component" value="Unassembled WGS sequence"/>
</dbReference>
<dbReference type="AlphaFoldDB" id="A0A511N7C0"/>
<dbReference type="EMBL" id="BJXB01000023">
    <property type="protein sequence ID" value="GEM48734.1"/>
    <property type="molecule type" value="Genomic_DNA"/>
</dbReference>